<evidence type="ECO:0000259" key="16">
    <source>
        <dbReference type="Pfam" id="PF20628"/>
    </source>
</evidence>
<dbReference type="GO" id="GO:0033212">
    <property type="term" value="P:iron import into cell"/>
    <property type="evidence" value="ECO:0007669"/>
    <property type="project" value="InterPro"/>
</dbReference>
<protein>
    <recommendedName>
        <fullName evidence="10 13">Deferrochelatase</fullName>
        <ecNumber evidence="13">1.11.1.-</ecNumber>
    </recommendedName>
    <alternativeName>
        <fullName evidence="11 13">Peroxidase EfeB</fullName>
    </alternativeName>
</protein>
<dbReference type="PANTHER" id="PTHR30521">
    <property type="entry name" value="DEFERROCHELATASE/PEROXIDASE"/>
    <property type="match status" value="1"/>
</dbReference>
<evidence type="ECO:0000256" key="2">
    <source>
        <dbReference type="ARBA" id="ARBA00022559"/>
    </source>
</evidence>
<dbReference type="Pfam" id="PF04261">
    <property type="entry name" value="Dyp_perox_N"/>
    <property type="match status" value="1"/>
</dbReference>
<proteinExistence type="inferred from homology"/>
<evidence type="ECO:0000256" key="12">
    <source>
        <dbReference type="ARBA" id="ARBA00048856"/>
    </source>
</evidence>
<evidence type="ECO:0000256" key="10">
    <source>
        <dbReference type="ARBA" id="ARBA00033771"/>
    </source>
</evidence>
<dbReference type="PANTHER" id="PTHR30521:SF4">
    <property type="entry name" value="DEFERROCHELATASE"/>
    <property type="match status" value="1"/>
</dbReference>
<dbReference type="GO" id="GO:0030313">
    <property type="term" value="C:cell envelope"/>
    <property type="evidence" value="ECO:0007669"/>
    <property type="project" value="UniProtKB-SubCell"/>
</dbReference>
<keyword evidence="6 13" id="KW-0560">Oxidoreductase</keyword>
<comment type="cofactor">
    <cofactor evidence="13">
        <name>heme b</name>
        <dbReference type="ChEBI" id="CHEBI:60344"/>
    </cofactor>
    <text evidence="13">Binds 1 heme b (iron(II)-protoporphyrin IX) group non-covalently per subunit.</text>
</comment>
<evidence type="ECO:0000256" key="5">
    <source>
        <dbReference type="ARBA" id="ARBA00022729"/>
    </source>
</evidence>
<evidence type="ECO:0000313" key="17">
    <source>
        <dbReference type="EMBL" id="UQF79917.1"/>
    </source>
</evidence>
<dbReference type="InterPro" id="IPR011008">
    <property type="entry name" value="Dimeric_a/b-barrel"/>
</dbReference>
<keyword evidence="3 13" id="KW-0349">Heme</keyword>
<dbReference type="InterPro" id="IPR006311">
    <property type="entry name" value="TAT_signal"/>
</dbReference>
<dbReference type="KEGG" id="agh:M3I41_01160"/>
<dbReference type="EMBL" id="CP097095">
    <property type="protein sequence ID" value="UQF79917.1"/>
    <property type="molecule type" value="Genomic_DNA"/>
</dbReference>
<feature type="compositionally biased region" description="Low complexity" evidence="14">
    <location>
        <begin position="25"/>
        <end position="34"/>
    </location>
</feature>
<dbReference type="GO" id="GO:0005829">
    <property type="term" value="C:cytosol"/>
    <property type="evidence" value="ECO:0007669"/>
    <property type="project" value="TreeGrafter"/>
</dbReference>
<evidence type="ECO:0000259" key="15">
    <source>
        <dbReference type="Pfam" id="PF04261"/>
    </source>
</evidence>
<evidence type="ECO:0000256" key="13">
    <source>
        <dbReference type="RuleBase" id="RU365017"/>
    </source>
</evidence>
<evidence type="ECO:0000256" key="9">
    <source>
        <dbReference type="ARBA" id="ARBA00025737"/>
    </source>
</evidence>
<dbReference type="SUPFAM" id="SSF54909">
    <property type="entry name" value="Dimeric alpha+beta barrel"/>
    <property type="match status" value="1"/>
</dbReference>
<feature type="compositionally biased region" description="Polar residues" evidence="14">
    <location>
        <begin position="1"/>
        <end position="14"/>
    </location>
</feature>
<dbReference type="GO" id="GO:0004325">
    <property type="term" value="F:ferrochelatase activity"/>
    <property type="evidence" value="ECO:0007669"/>
    <property type="project" value="UniProtKB-EC"/>
</dbReference>
<dbReference type="NCBIfam" id="TIGR01413">
    <property type="entry name" value="Dyp_perox_fam"/>
    <property type="match status" value="1"/>
</dbReference>
<keyword evidence="5" id="KW-0732">Signal</keyword>
<dbReference type="PROSITE" id="PS51404">
    <property type="entry name" value="DYP_PEROXIDASE"/>
    <property type="match status" value="1"/>
</dbReference>
<keyword evidence="2 13" id="KW-0575">Peroxidase</keyword>
<evidence type="ECO:0000256" key="14">
    <source>
        <dbReference type="SAM" id="MobiDB-lite"/>
    </source>
</evidence>
<evidence type="ECO:0000256" key="6">
    <source>
        <dbReference type="ARBA" id="ARBA00023002"/>
    </source>
</evidence>
<keyword evidence="8 17" id="KW-0456">Lyase</keyword>
<dbReference type="GO" id="GO:0004601">
    <property type="term" value="F:peroxidase activity"/>
    <property type="evidence" value="ECO:0007669"/>
    <property type="project" value="UniProtKB-KW"/>
</dbReference>
<dbReference type="NCBIfam" id="TIGR01412">
    <property type="entry name" value="tat_substr_1"/>
    <property type="match status" value="1"/>
</dbReference>
<dbReference type="InterPro" id="IPR048327">
    <property type="entry name" value="Dyp_perox_N"/>
</dbReference>
<evidence type="ECO:0000256" key="8">
    <source>
        <dbReference type="ARBA" id="ARBA00023239"/>
    </source>
</evidence>
<evidence type="ECO:0000313" key="18">
    <source>
        <dbReference type="Proteomes" id="UP000830236"/>
    </source>
</evidence>
<evidence type="ECO:0000256" key="4">
    <source>
        <dbReference type="ARBA" id="ARBA00022723"/>
    </source>
</evidence>
<dbReference type="GO" id="GO:0020037">
    <property type="term" value="F:heme binding"/>
    <property type="evidence" value="ECO:0007669"/>
    <property type="project" value="InterPro"/>
</dbReference>
<comment type="function">
    <text evidence="13">Involved in the recovery of exogenous heme iron. Extracts iron from heme while preserving the protoporphyrin ring intact.</text>
</comment>
<evidence type="ECO:0000256" key="1">
    <source>
        <dbReference type="ARBA" id="ARBA00004196"/>
    </source>
</evidence>
<evidence type="ECO:0000256" key="7">
    <source>
        <dbReference type="ARBA" id="ARBA00023004"/>
    </source>
</evidence>
<accession>A0A9E7AR48</accession>
<organism evidence="17 18">
    <name type="scientific">Actinomyces graevenitzii</name>
    <dbReference type="NCBI Taxonomy" id="55565"/>
    <lineage>
        <taxon>Bacteria</taxon>
        <taxon>Bacillati</taxon>
        <taxon>Actinomycetota</taxon>
        <taxon>Actinomycetes</taxon>
        <taxon>Actinomycetales</taxon>
        <taxon>Actinomycetaceae</taxon>
        <taxon>Actinomyces</taxon>
    </lineage>
</organism>
<keyword evidence="7 13" id="KW-0408">Iron</keyword>
<comment type="catalytic activity">
    <reaction evidence="12">
        <text>heme b + 2 H(+) = protoporphyrin IX + Fe(2+)</text>
        <dbReference type="Rhea" id="RHEA:22584"/>
        <dbReference type="ChEBI" id="CHEBI:15378"/>
        <dbReference type="ChEBI" id="CHEBI:29033"/>
        <dbReference type="ChEBI" id="CHEBI:57306"/>
        <dbReference type="ChEBI" id="CHEBI:60344"/>
        <dbReference type="EC" id="4.98.1.1"/>
    </reaction>
    <physiologicalReaction direction="left-to-right" evidence="12">
        <dbReference type="Rhea" id="RHEA:22585"/>
    </physiologicalReaction>
</comment>
<feature type="domain" description="Dyp-type peroxidase C-terminal" evidence="16">
    <location>
        <begin position="273"/>
        <end position="464"/>
    </location>
</feature>
<dbReference type="InterPro" id="IPR006313">
    <property type="entry name" value="EfeB/EfeN"/>
</dbReference>
<name>A0A9E7AR48_9ACTO</name>
<dbReference type="AlphaFoldDB" id="A0A9E7AR48"/>
<dbReference type="Proteomes" id="UP000830236">
    <property type="component" value="Chromosome"/>
</dbReference>
<evidence type="ECO:0000256" key="3">
    <source>
        <dbReference type="ARBA" id="ARBA00022617"/>
    </source>
</evidence>
<sequence>MSNKATDATESANTPAEEASDVTQNAAETANETTGDAVVATGSGADEDKAAHHVSRRAAFGFAGAGLAAGALAGAAGGYAAGGEDAPADKILDTYPFRGKHQAGILTPAQDNMFCAAFDVTATDPEELKQLLSDWTVAAQQMTAGELVGGEPNENKQAVPRDTGEAWGYKPNGLTITFGFGRSLFVDSDGKDRFGIAKKMPKILSEGMPKFANENIRSADSDGDLLVQACSNDAQVCAHAIRNLNRIAMGTAKMRWSQTGYGRTSSTSVAQETPRNLFGFKDGTNNIKSEDGDAKLNEHLWVQKGDDSGADWMTGGTYFVVRKIHMFAEMWDNLRLIEQEQTFGRDKRYGAPLNVTAPTSGKDEFKPIDFKAKNKEGELEVPADSHIAIVNPEQNKGRWMLRRGYNYTEGSDALGRLSAGLFFIAFVRDPRTNFYPILDKMTQKDALSEYLQHQARALFAIPAGIGQSDTMVGQALFS</sequence>
<evidence type="ECO:0000256" key="11">
    <source>
        <dbReference type="ARBA" id="ARBA00033775"/>
    </source>
</evidence>
<dbReference type="GO" id="GO:0046872">
    <property type="term" value="F:metal ion binding"/>
    <property type="evidence" value="ECO:0007669"/>
    <property type="project" value="UniProtKB-KW"/>
</dbReference>
<comment type="subcellular location">
    <subcellularLocation>
        <location evidence="1">Cell envelope</location>
    </subcellularLocation>
</comment>
<dbReference type="PROSITE" id="PS51318">
    <property type="entry name" value="TAT"/>
    <property type="match status" value="1"/>
</dbReference>
<comment type="similarity">
    <text evidence="9 13">Belongs to the DyP-type peroxidase family.</text>
</comment>
<dbReference type="InterPro" id="IPR006314">
    <property type="entry name" value="Dyp_peroxidase"/>
</dbReference>
<gene>
    <name evidence="17" type="primary">efeB</name>
    <name evidence="17" type="ORF">M3I41_01160</name>
</gene>
<reference evidence="17" key="1">
    <citation type="submission" date="2022-05" db="EMBL/GenBank/DDBJ databases">
        <title>Using nanopore sequencing to obtain complete genomes from saliva samples.</title>
        <authorList>
            <person name="Baker J.L."/>
        </authorList>
    </citation>
    <scope>NUCLEOTIDE SEQUENCE</scope>
    <source>
        <strain evidence="17">JCVI-JB-Ag32</strain>
    </source>
</reference>
<keyword evidence="4 13" id="KW-0479">Metal-binding</keyword>
<feature type="region of interest" description="Disordered" evidence="14">
    <location>
        <begin position="1"/>
        <end position="41"/>
    </location>
</feature>
<dbReference type="InterPro" id="IPR048328">
    <property type="entry name" value="Dyp_perox_C"/>
</dbReference>
<dbReference type="Pfam" id="PF20628">
    <property type="entry name" value="Dyp_perox_C"/>
    <property type="match status" value="1"/>
</dbReference>
<feature type="domain" description="Dyp-type peroxidase N-terminal" evidence="15">
    <location>
        <begin position="102"/>
        <end position="261"/>
    </location>
</feature>
<dbReference type="EC" id="1.11.1.-" evidence="13"/>